<proteinExistence type="predicted"/>
<evidence type="ECO:0000313" key="2">
    <source>
        <dbReference type="EMBL" id="TET09664.1"/>
    </source>
</evidence>
<name>A0A523RV85_UNCAE</name>
<keyword evidence="1" id="KW-0175">Coiled coil</keyword>
<dbReference type="EMBL" id="SOKJ01000274">
    <property type="protein sequence ID" value="TET09664.1"/>
    <property type="molecule type" value="Genomic_DNA"/>
</dbReference>
<dbReference type="Proteomes" id="UP000316360">
    <property type="component" value="Unassembled WGS sequence"/>
</dbReference>
<protein>
    <submittedName>
        <fullName evidence="2">Uncharacterized protein</fullName>
    </submittedName>
</protein>
<sequence>MIQLGLFIICLVIIALYLRGKPKKPRLKSEIDIKAESYQREIMRFLKELKKGGITQIKRRRLEIEMEKFKKARQLDEILEKAEQERDSKKAIDYYLEAFSFITKNNFELDRKNEIEDKIKALQEKIDLRVHSHRK</sequence>
<evidence type="ECO:0000256" key="1">
    <source>
        <dbReference type="SAM" id="Coils"/>
    </source>
</evidence>
<dbReference type="AlphaFoldDB" id="A0A523RV85"/>
<feature type="coiled-coil region" evidence="1">
    <location>
        <begin position="72"/>
        <end position="125"/>
    </location>
</feature>
<comment type="caution">
    <text evidence="2">The sequence shown here is derived from an EMBL/GenBank/DDBJ whole genome shotgun (WGS) entry which is preliminary data.</text>
</comment>
<accession>A0A523RV85</accession>
<organism evidence="2 3">
    <name type="scientific">Aerophobetes bacterium</name>
    <dbReference type="NCBI Taxonomy" id="2030807"/>
    <lineage>
        <taxon>Bacteria</taxon>
        <taxon>Candidatus Aerophobota</taxon>
    </lineage>
</organism>
<evidence type="ECO:0000313" key="3">
    <source>
        <dbReference type="Proteomes" id="UP000316360"/>
    </source>
</evidence>
<gene>
    <name evidence="2" type="ORF">E3J84_04865</name>
</gene>
<reference evidence="2 3" key="1">
    <citation type="submission" date="2019-03" db="EMBL/GenBank/DDBJ databases">
        <title>Metabolic potential of uncultured bacteria and archaea associated with petroleum seepage in deep-sea sediments.</title>
        <authorList>
            <person name="Dong X."/>
            <person name="Hubert C."/>
        </authorList>
    </citation>
    <scope>NUCLEOTIDE SEQUENCE [LARGE SCALE GENOMIC DNA]</scope>
    <source>
        <strain evidence="2">E44_bin7</strain>
    </source>
</reference>